<keyword evidence="2" id="KW-1185">Reference proteome</keyword>
<evidence type="ECO:0000313" key="1">
    <source>
        <dbReference type="EMBL" id="MFC3200303.1"/>
    </source>
</evidence>
<name>A0ABV7JVM5_9ALTE</name>
<organism evidence="1 2">
    <name type="scientific">Alteromonas oceani</name>
    <dbReference type="NCBI Taxonomy" id="2071609"/>
    <lineage>
        <taxon>Bacteria</taxon>
        <taxon>Pseudomonadati</taxon>
        <taxon>Pseudomonadota</taxon>
        <taxon>Gammaproteobacteria</taxon>
        <taxon>Alteromonadales</taxon>
        <taxon>Alteromonadaceae</taxon>
        <taxon>Alteromonas/Salinimonas group</taxon>
        <taxon>Alteromonas</taxon>
    </lineage>
</organism>
<dbReference type="InterPro" id="IPR011010">
    <property type="entry name" value="DNA_brk_join_enz"/>
</dbReference>
<accession>A0ABV7JVM5</accession>
<gene>
    <name evidence="1" type="ORF">ACFOEW_00515</name>
</gene>
<evidence type="ECO:0008006" key="3">
    <source>
        <dbReference type="Google" id="ProtNLM"/>
    </source>
</evidence>
<protein>
    <recommendedName>
        <fullName evidence="3">Tyr recombinase domain-containing protein</fullName>
    </recommendedName>
</protein>
<comment type="caution">
    <text evidence="1">The sequence shown here is derived from an EMBL/GenBank/DDBJ whole genome shotgun (WGS) entry which is preliminary data.</text>
</comment>
<dbReference type="EMBL" id="JBHRSX010000005">
    <property type="protein sequence ID" value="MFC3200303.1"/>
    <property type="molecule type" value="Genomic_DNA"/>
</dbReference>
<proteinExistence type="predicted"/>
<sequence>MTVVSANSYSLEARLIPADEFAAAQKLPVSYVIELAERYSQIGDYSASQKCWYLFSDALSVIQSIKRHTNSSDHFSADSLQVIQLSANERVVKHHDVSREVVAVNNDNFPAQNDALQTTDVIDIAEPKPKPESREAALLTFVENCNAVNAVTPLDLKSLKLLKNKNSVRFFLRRKGYKDLELLKTNKGEALSLNDCCNVLKMYEHFKLRVEEGLPVTSVKELAVRESIQITSFNEMLRYGLEVTTDSSVQKLRRLWLRYFNGELGEAKLGAFRSDDFKRIIESRPEGWQKSDRDELKKLFSSIYNKADADRNVEQLKFPNLADGIKRNRDVNSFEAPPEVETYATVLLKLCQQNELSAAMHLLLQESVSTRKSLTTELEWERVLFDDCFINVRCHETKNGKYTRHVIAPQKVPLLKSFKSWALRVREPGRNGPMRYLFESPKLVDAPISNFDDKFNAAKNAVLLDIENSDLSEEDRELKCKLVKRLTQHKLRKMNKKILSDLNASIGQSERDAGRTPNENVSRAYDDLTDDALVALNKRKHDFMVTTSPTYQRAIEALFDSFSKEV</sequence>
<dbReference type="RefSeq" id="WP_123326645.1">
    <property type="nucleotide sequence ID" value="NZ_JBHRSX010000005.1"/>
</dbReference>
<dbReference type="SUPFAM" id="SSF56349">
    <property type="entry name" value="DNA breaking-rejoining enzymes"/>
    <property type="match status" value="1"/>
</dbReference>
<dbReference type="Proteomes" id="UP001595477">
    <property type="component" value="Unassembled WGS sequence"/>
</dbReference>
<evidence type="ECO:0000313" key="2">
    <source>
        <dbReference type="Proteomes" id="UP001595477"/>
    </source>
</evidence>
<reference evidence="2" key="1">
    <citation type="journal article" date="2019" name="Int. J. Syst. Evol. Microbiol.">
        <title>The Global Catalogue of Microorganisms (GCM) 10K type strain sequencing project: providing services to taxonomists for standard genome sequencing and annotation.</title>
        <authorList>
            <consortium name="The Broad Institute Genomics Platform"/>
            <consortium name="The Broad Institute Genome Sequencing Center for Infectious Disease"/>
            <person name="Wu L."/>
            <person name="Ma J."/>
        </authorList>
    </citation>
    <scope>NUCLEOTIDE SEQUENCE [LARGE SCALE GENOMIC DNA]</scope>
    <source>
        <strain evidence="2">KCTC 52449</strain>
    </source>
</reference>